<proteinExistence type="predicted"/>
<dbReference type="AlphaFoldDB" id="A0AAD6TLU7"/>
<feature type="region of interest" description="Disordered" evidence="1">
    <location>
        <begin position="1"/>
        <end position="45"/>
    </location>
</feature>
<sequence>MDGSAPTTSPSAATPVDAPISLPSAAASVEGKKEQSKKRGNKGDFHGQRLQYLESMVKEYLAHSKSGTTRRFWPKMLAGYWERFDWRLAIDEEPTGPAPSELGVLMESDQKAKEKAMKLMTAKLKSWYNHRRTALGMEYNPFTNWLARLRRPVDKMPKRIADYQFYMQHADYKAAVNATFEDRHWDAPRSERLSLRCAIAREKFEAEPQAVKDRMRHEAMEELQEELARWKDAEEGLPSLEESDRVESRRRFSAVVTPLLQALRAYTGYHVTLLAGRLVPGDDPDLVSVHAGKTGREGDPEAVDLTEWDVVGYKERVLEHFVRFLVAAEAAEGPKTGGAGMAPAMASSSAGGYSATDAASAATLQTAPMSTMSVAVPMDVQMAASPPDVQGSMATTTAAANDLRNDEELRPARLRDSGSGPTASMQARLDALGGSVGPALRLEIGDLSPPEAATRVVELEKMDGVELQRTNNIAMSSAALRALDSSKRGGLNDADRELLFGRSVATNEARPTKEGNAKAAVDGSGGTSGAAGSKKRGRGKGKAVKRRPHKRRRGAASGSDEDTDDISNSEDEEGNGGAEPPTTRAGRRAQAEADGESRDLAGGLRPDHCKKGEAPEWAEDALASLAALEHGGEAWKSLCDAWWKVEAAAGFQGTKRLPAKGRPAEVGWWIGRARARAPTISNADKFGSTLKQWWSSVNPAWRRGGGNMLKRQEGESWDALQVPGVNGMLGILVCLKWWRDALGSEGPLEEWDLLVDDVAWALGQILGADGAVSGPDAIGGGLELGV</sequence>
<feature type="region of interest" description="Disordered" evidence="1">
    <location>
        <begin position="401"/>
        <end position="425"/>
    </location>
</feature>
<feature type="region of interest" description="Disordered" evidence="1">
    <location>
        <begin position="502"/>
        <end position="611"/>
    </location>
</feature>
<gene>
    <name evidence="2" type="ORF">B0H15DRAFT_957976</name>
</gene>
<dbReference type="Proteomes" id="UP001222325">
    <property type="component" value="Unassembled WGS sequence"/>
</dbReference>
<organism evidence="2 3">
    <name type="scientific">Mycena belliarum</name>
    <dbReference type="NCBI Taxonomy" id="1033014"/>
    <lineage>
        <taxon>Eukaryota</taxon>
        <taxon>Fungi</taxon>
        <taxon>Dikarya</taxon>
        <taxon>Basidiomycota</taxon>
        <taxon>Agaricomycotina</taxon>
        <taxon>Agaricomycetes</taxon>
        <taxon>Agaricomycetidae</taxon>
        <taxon>Agaricales</taxon>
        <taxon>Marasmiineae</taxon>
        <taxon>Mycenaceae</taxon>
        <taxon>Mycena</taxon>
    </lineage>
</organism>
<dbReference type="EMBL" id="JARJCN010000140">
    <property type="protein sequence ID" value="KAJ7069012.1"/>
    <property type="molecule type" value="Genomic_DNA"/>
</dbReference>
<feature type="compositionally biased region" description="Basic residues" evidence="1">
    <location>
        <begin position="533"/>
        <end position="554"/>
    </location>
</feature>
<comment type="caution">
    <text evidence="2">The sequence shown here is derived from an EMBL/GenBank/DDBJ whole genome shotgun (WGS) entry which is preliminary data.</text>
</comment>
<feature type="compositionally biased region" description="Acidic residues" evidence="1">
    <location>
        <begin position="559"/>
        <end position="574"/>
    </location>
</feature>
<feature type="compositionally biased region" description="Basic and acidic residues" evidence="1">
    <location>
        <begin position="589"/>
        <end position="611"/>
    </location>
</feature>
<reference evidence="2" key="1">
    <citation type="submission" date="2023-03" db="EMBL/GenBank/DDBJ databases">
        <title>Massive genome expansion in bonnet fungi (Mycena s.s.) driven by repeated elements and novel gene families across ecological guilds.</title>
        <authorList>
            <consortium name="Lawrence Berkeley National Laboratory"/>
            <person name="Harder C.B."/>
            <person name="Miyauchi S."/>
            <person name="Viragh M."/>
            <person name="Kuo A."/>
            <person name="Thoen E."/>
            <person name="Andreopoulos B."/>
            <person name="Lu D."/>
            <person name="Skrede I."/>
            <person name="Drula E."/>
            <person name="Henrissat B."/>
            <person name="Morin E."/>
            <person name="Kohler A."/>
            <person name="Barry K."/>
            <person name="LaButti K."/>
            <person name="Morin E."/>
            <person name="Salamov A."/>
            <person name="Lipzen A."/>
            <person name="Mereny Z."/>
            <person name="Hegedus B."/>
            <person name="Baldrian P."/>
            <person name="Stursova M."/>
            <person name="Weitz H."/>
            <person name="Taylor A."/>
            <person name="Grigoriev I.V."/>
            <person name="Nagy L.G."/>
            <person name="Martin F."/>
            <person name="Kauserud H."/>
        </authorList>
    </citation>
    <scope>NUCLEOTIDE SEQUENCE</scope>
    <source>
        <strain evidence="2">CBHHK173m</strain>
    </source>
</reference>
<evidence type="ECO:0000313" key="3">
    <source>
        <dbReference type="Proteomes" id="UP001222325"/>
    </source>
</evidence>
<name>A0AAD6TLU7_9AGAR</name>
<accession>A0AAD6TLU7</accession>
<protein>
    <submittedName>
        <fullName evidence="2">Uncharacterized protein</fullName>
    </submittedName>
</protein>
<evidence type="ECO:0000313" key="2">
    <source>
        <dbReference type="EMBL" id="KAJ7069012.1"/>
    </source>
</evidence>
<keyword evidence="3" id="KW-1185">Reference proteome</keyword>
<feature type="compositionally biased region" description="Basic and acidic residues" evidence="1">
    <location>
        <begin position="403"/>
        <end position="416"/>
    </location>
</feature>
<evidence type="ECO:0000256" key="1">
    <source>
        <dbReference type="SAM" id="MobiDB-lite"/>
    </source>
</evidence>
<feature type="compositionally biased region" description="Low complexity" evidence="1">
    <location>
        <begin position="1"/>
        <end position="15"/>
    </location>
</feature>